<feature type="region of interest" description="Disordered" evidence="8">
    <location>
        <begin position="658"/>
        <end position="722"/>
    </location>
</feature>
<feature type="domain" description="HTH La-type RNA-binding" evidence="10">
    <location>
        <begin position="516"/>
        <end position="609"/>
    </location>
</feature>
<dbReference type="SUPFAM" id="SSF46785">
    <property type="entry name" value="Winged helix' DNA-binding domain"/>
    <property type="match status" value="1"/>
</dbReference>
<dbReference type="InterPro" id="IPR036390">
    <property type="entry name" value="WH_DNA-bd_sf"/>
</dbReference>
<evidence type="ECO:0000256" key="2">
    <source>
        <dbReference type="ARBA" id="ARBA00022448"/>
    </source>
</evidence>
<feature type="transmembrane region" description="Helical" evidence="9">
    <location>
        <begin position="173"/>
        <end position="191"/>
    </location>
</feature>
<feature type="transmembrane region" description="Helical" evidence="9">
    <location>
        <begin position="462"/>
        <end position="481"/>
    </location>
</feature>
<sequence length="722" mass="79446">MAPSSTGEAGGWIGGVFVRMTRRMVLRHSPLDTKLKRVLTTAGVTLFGIGQMAGGGPFVVAGAVAHMAGPGMVISFLIAGFTAILSGLCFAEFASAIPRTGSGYLFTYVTMGEFVAFLVGWQMILDQMLNVASVSSAVSGAVDAFANLAVANFTIAHVGPFPRESLLAPFPDFLAFGIGILSAVTMCFGFGRSAFLCNVLNAVNLLVILFCLAFGFATVDRTNWTYQGFLPYGFAGVMRGASSSFTSYIGFEGIASAGEETINPKRSIPLALMSSLLVLVVLYILMAVALTLAVPFEAIDLQAAFPEAFAYHGYIIEKNITSIGIALGMFGALIGSLYAVSRTAYAMASDGMFFKPFARISERTKGPLFGEVFFGVLAAFFALIFNLEILVEFQCVGTLMAYTIVAGCSIVFHYQRRVRVYADDVADIEIYRVADRKEDEEPPEPSSLPALIRYVETVLPRFAVDIALLCFAIFVGLAFATTIDVEFDLEKWVHKTEWWPLIPGLVMSGCAVICFLVILYHRKRHLRLYFKFYLGDFNLNRDKFFGELVRRRGWVPLDAILKCNRVKPEEFSELELDETNTKIKTQDCFLEDSEEARLIAILGPSIVINYDALEGILEKLSRADSSTTRGASREGRVLEGKEEKAYFDTYWIPSWSRRKPNSSSKFNGPKPVDKTARSPTPPSLPRAAEEDVKADSPTKKRRLKKTLSLKPPPKRLKPRRKT</sequence>
<evidence type="ECO:0000256" key="6">
    <source>
        <dbReference type="ARBA" id="ARBA00023136"/>
    </source>
</evidence>
<dbReference type="Gene3D" id="1.20.1740.10">
    <property type="entry name" value="Amino acid/polyamine transporter I"/>
    <property type="match status" value="1"/>
</dbReference>
<feature type="transmembrane region" description="Helical" evidence="9">
    <location>
        <begin position="323"/>
        <end position="345"/>
    </location>
</feature>
<dbReference type="GO" id="GO:0015171">
    <property type="term" value="F:amino acid transmembrane transporter activity"/>
    <property type="evidence" value="ECO:0007669"/>
    <property type="project" value="TreeGrafter"/>
</dbReference>
<feature type="transmembrane region" description="Helical" evidence="9">
    <location>
        <begin position="38"/>
        <end position="65"/>
    </location>
</feature>
<evidence type="ECO:0000256" key="3">
    <source>
        <dbReference type="ARBA" id="ARBA00022692"/>
    </source>
</evidence>
<dbReference type="PANTHER" id="PTHR43243:SF4">
    <property type="entry name" value="CATIONIC AMINO ACID TRANSPORTER 4"/>
    <property type="match status" value="1"/>
</dbReference>
<feature type="transmembrane region" description="Helical" evidence="9">
    <location>
        <begin position="71"/>
        <end position="91"/>
    </location>
</feature>
<dbReference type="AlphaFoldDB" id="A0A1W0WC90"/>
<dbReference type="GO" id="GO:0005886">
    <property type="term" value="C:plasma membrane"/>
    <property type="evidence" value="ECO:0007669"/>
    <property type="project" value="TreeGrafter"/>
</dbReference>
<feature type="transmembrane region" description="Helical" evidence="9">
    <location>
        <begin position="270"/>
        <end position="296"/>
    </location>
</feature>
<reference evidence="12" key="1">
    <citation type="submission" date="2017-01" db="EMBL/GenBank/DDBJ databases">
        <title>Comparative genomics of anhydrobiosis in the tardigrade Hypsibius dujardini.</title>
        <authorList>
            <person name="Yoshida Y."/>
            <person name="Koutsovoulos G."/>
            <person name="Laetsch D."/>
            <person name="Stevens L."/>
            <person name="Kumar S."/>
            <person name="Horikawa D."/>
            <person name="Ishino K."/>
            <person name="Komine S."/>
            <person name="Tomita M."/>
            <person name="Blaxter M."/>
            <person name="Arakawa K."/>
        </authorList>
    </citation>
    <scope>NUCLEOTIDE SEQUENCE [LARGE SCALE GENOMIC DNA]</scope>
    <source>
        <strain evidence="12">Z151</strain>
    </source>
</reference>
<dbReference type="Proteomes" id="UP000192578">
    <property type="component" value="Unassembled WGS sequence"/>
</dbReference>
<keyword evidence="4 7" id="KW-0694">RNA-binding</keyword>
<feature type="transmembrane region" description="Helical" evidence="9">
    <location>
        <begin position="366"/>
        <end position="385"/>
    </location>
</feature>
<evidence type="ECO:0000256" key="9">
    <source>
        <dbReference type="SAM" id="Phobius"/>
    </source>
</evidence>
<gene>
    <name evidence="11" type="ORF">BV898_12958</name>
</gene>
<dbReference type="PANTHER" id="PTHR43243">
    <property type="entry name" value="INNER MEMBRANE TRANSPORTER YGJI-RELATED"/>
    <property type="match status" value="1"/>
</dbReference>
<keyword evidence="2" id="KW-0813">Transport</keyword>
<name>A0A1W0WC90_HYPEX</name>
<evidence type="ECO:0000256" key="5">
    <source>
        <dbReference type="ARBA" id="ARBA00022989"/>
    </source>
</evidence>
<evidence type="ECO:0000313" key="11">
    <source>
        <dbReference type="EMBL" id="OQV12829.1"/>
    </source>
</evidence>
<keyword evidence="3 9" id="KW-0812">Transmembrane</keyword>
<comment type="subcellular location">
    <subcellularLocation>
        <location evidence="1">Membrane</location>
        <topology evidence="1">Multi-pass membrane protein</topology>
    </subcellularLocation>
</comment>
<keyword evidence="12" id="KW-1185">Reference proteome</keyword>
<dbReference type="Pfam" id="PF00324">
    <property type="entry name" value="AA_permease"/>
    <property type="match status" value="1"/>
</dbReference>
<feature type="transmembrane region" description="Helical" evidence="9">
    <location>
        <begin position="501"/>
        <end position="521"/>
    </location>
</feature>
<evidence type="ECO:0000256" key="8">
    <source>
        <dbReference type="SAM" id="MobiDB-lite"/>
    </source>
</evidence>
<organism evidence="11 12">
    <name type="scientific">Hypsibius exemplaris</name>
    <name type="common">Freshwater tardigrade</name>
    <dbReference type="NCBI Taxonomy" id="2072580"/>
    <lineage>
        <taxon>Eukaryota</taxon>
        <taxon>Metazoa</taxon>
        <taxon>Ecdysozoa</taxon>
        <taxon>Tardigrada</taxon>
        <taxon>Eutardigrada</taxon>
        <taxon>Parachela</taxon>
        <taxon>Hypsibioidea</taxon>
        <taxon>Hypsibiidae</taxon>
        <taxon>Hypsibius</taxon>
    </lineage>
</organism>
<feature type="transmembrane region" description="Helical" evidence="9">
    <location>
        <begin position="103"/>
        <end position="124"/>
    </location>
</feature>
<feature type="compositionally biased region" description="Basic residues" evidence="8">
    <location>
        <begin position="699"/>
        <end position="722"/>
    </location>
</feature>
<evidence type="ECO:0000256" key="1">
    <source>
        <dbReference type="ARBA" id="ARBA00004141"/>
    </source>
</evidence>
<comment type="caution">
    <text evidence="11">The sequence shown here is derived from an EMBL/GenBank/DDBJ whole genome shotgun (WGS) entry which is preliminary data.</text>
</comment>
<feature type="transmembrane region" description="Helical" evidence="9">
    <location>
        <begin position="229"/>
        <end position="249"/>
    </location>
</feature>
<dbReference type="OrthoDB" id="3900342at2759"/>
<evidence type="ECO:0000313" key="12">
    <source>
        <dbReference type="Proteomes" id="UP000192578"/>
    </source>
</evidence>
<evidence type="ECO:0000256" key="7">
    <source>
        <dbReference type="PROSITE-ProRule" id="PRU00332"/>
    </source>
</evidence>
<accession>A0A1W0WC90</accession>
<keyword evidence="6 9" id="KW-0472">Membrane</keyword>
<feature type="compositionally biased region" description="Basic and acidic residues" evidence="8">
    <location>
        <begin position="687"/>
        <end position="698"/>
    </location>
</feature>
<dbReference type="EMBL" id="MTYJ01000136">
    <property type="protein sequence ID" value="OQV12829.1"/>
    <property type="molecule type" value="Genomic_DNA"/>
</dbReference>
<dbReference type="InterPro" id="IPR004841">
    <property type="entry name" value="AA-permease/SLC12A_dom"/>
</dbReference>
<evidence type="ECO:0000256" key="4">
    <source>
        <dbReference type="ARBA" id="ARBA00022884"/>
    </source>
</evidence>
<keyword evidence="5 9" id="KW-1133">Transmembrane helix</keyword>
<dbReference type="InterPro" id="IPR006630">
    <property type="entry name" value="La_HTH"/>
</dbReference>
<feature type="transmembrane region" description="Helical" evidence="9">
    <location>
        <begin position="391"/>
        <end position="412"/>
    </location>
</feature>
<dbReference type="SMART" id="SM00715">
    <property type="entry name" value="LA"/>
    <property type="match status" value="1"/>
</dbReference>
<dbReference type="GO" id="GO:0003723">
    <property type="term" value="F:RNA binding"/>
    <property type="evidence" value="ECO:0007669"/>
    <property type="project" value="UniProtKB-UniRule"/>
</dbReference>
<dbReference type="PROSITE" id="PS50961">
    <property type="entry name" value="HTH_LA"/>
    <property type="match status" value="1"/>
</dbReference>
<feature type="transmembrane region" description="Helical" evidence="9">
    <location>
        <begin position="198"/>
        <end position="217"/>
    </location>
</feature>
<proteinExistence type="predicted"/>
<evidence type="ECO:0000259" key="10">
    <source>
        <dbReference type="PROSITE" id="PS50961"/>
    </source>
</evidence>
<protein>
    <submittedName>
        <fullName evidence="11">Cationic amino acid transporter</fullName>
    </submittedName>
</protein>